<proteinExistence type="predicted"/>
<dbReference type="AlphaFoldDB" id="A0A2D4N6H7"/>
<organism evidence="1">
    <name type="scientific">Micrurus spixii</name>
    <name type="common">Amazon coral snake</name>
    <dbReference type="NCBI Taxonomy" id="129469"/>
    <lineage>
        <taxon>Eukaryota</taxon>
        <taxon>Metazoa</taxon>
        <taxon>Chordata</taxon>
        <taxon>Craniata</taxon>
        <taxon>Vertebrata</taxon>
        <taxon>Euteleostomi</taxon>
        <taxon>Lepidosauria</taxon>
        <taxon>Squamata</taxon>
        <taxon>Bifurcata</taxon>
        <taxon>Unidentata</taxon>
        <taxon>Episquamata</taxon>
        <taxon>Toxicofera</taxon>
        <taxon>Serpentes</taxon>
        <taxon>Colubroidea</taxon>
        <taxon>Elapidae</taxon>
        <taxon>Elapinae</taxon>
        <taxon>Micrurus</taxon>
    </lineage>
</organism>
<accession>A0A2D4N6H7</accession>
<evidence type="ECO:0000313" key="1">
    <source>
        <dbReference type="EMBL" id="LAB40928.1"/>
    </source>
</evidence>
<reference evidence="1" key="2">
    <citation type="submission" date="2017-11" db="EMBL/GenBank/DDBJ databases">
        <title>Coralsnake Venomics: Analyses of Venom Gland Transcriptomes and Proteomes of Six Brazilian Taxa.</title>
        <authorList>
            <person name="Aird S.D."/>
            <person name="Jorge da Silva N."/>
            <person name="Qiu L."/>
            <person name="Villar-Briones A."/>
            <person name="Aparecida-Saddi V."/>
            <person name="Campos-Telles M.P."/>
            <person name="Grau M."/>
            <person name="Mikheyev A.S."/>
        </authorList>
    </citation>
    <scope>NUCLEOTIDE SEQUENCE</scope>
    <source>
        <tissue evidence="1">Venom_gland</tissue>
    </source>
</reference>
<sequence length="117" mass="12852">MDFGKNLTSEYHNLNQGFKFDFIEGHIKIMVDIKVVVDLGQPVGVASLTSLMSEQWNPGQWKTCTQPAQPSPRGCPVALMSSSRLLLAMLTFLGQVAHSVCGRTKCVGQREAHSFSI</sequence>
<reference evidence="1" key="1">
    <citation type="submission" date="2017-07" db="EMBL/GenBank/DDBJ databases">
        <authorList>
            <person name="Mikheyev A."/>
            <person name="Grau M."/>
        </authorList>
    </citation>
    <scope>NUCLEOTIDE SEQUENCE</scope>
    <source>
        <tissue evidence="1">Venom_gland</tissue>
    </source>
</reference>
<protein>
    <submittedName>
        <fullName evidence="1">Uncharacterized protein</fullName>
    </submittedName>
</protein>
<name>A0A2D4N6H7_9SAUR</name>
<dbReference type="EMBL" id="IACM01151986">
    <property type="protein sequence ID" value="LAB40928.1"/>
    <property type="molecule type" value="Transcribed_RNA"/>
</dbReference>